<evidence type="ECO:0000256" key="1">
    <source>
        <dbReference type="SAM" id="Phobius"/>
    </source>
</evidence>
<protein>
    <submittedName>
        <fullName evidence="2">Putative membrane protein</fullName>
    </submittedName>
</protein>
<reference evidence="2 3" key="1">
    <citation type="submission" date="2017-07" db="EMBL/GenBank/DDBJ databases">
        <title>Phylogenetic study on the rhizospheric bacterium Ochrobactrum sp. A44.</title>
        <authorList>
            <person name="Krzyzanowska D.M."/>
            <person name="Ossowicki A."/>
            <person name="Rajewska M."/>
            <person name="Maciag T."/>
            <person name="Kaczynski Z."/>
            <person name="Czerwicka M."/>
            <person name="Jafra S."/>
        </authorList>
    </citation>
    <scope>NUCLEOTIDE SEQUENCE [LARGE SCALE GENOMIC DNA]</scope>
    <source>
        <strain evidence="2 3">A44</strain>
        <plasmid evidence="2 3">unnamed1</plasmid>
    </source>
</reference>
<accession>A0A248UP13</accession>
<dbReference type="Proteomes" id="UP000215256">
    <property type="component" value="Plasmid unnamed1"/>
</dbReference>
<organism evidence="2 3">
    <name type="scientific">Ochrobactrum quorumnocens</name>
    <dbReference type="NCBI Taxonomy" id="271865"/>
    <lineage>
        <taxon>Bacteria</taxon>
        <taxon>Pseudomonadati</taxon>
        <taxon>Pseudomonadota</taxon>
        <taxon>Alphaproteobacteria</taxon>
        <taxon>Hyphomicrobiales</taxon>
        <taxon>Brucellaceae</taxon>
        <taxon>Brucella/Ochrobactrum group</taxon>
        <taxon>Ochrobactrum</taxon>
    </lineage>
</organism>
<dbReference type="OrthoDB" id="8410488at2"/>
<gene>
    <name evidence="2" type="ORF">CES85_3477</name>
</gene>
<dbReference type="KEGG" id="och:CES85_3477"/>
<keyword evidence="1" id="KW-0472">Membrane</keyword>
<keyword evidence="1" id="KW-0812">Transmembrane</keyword>
<keyword evidence="1" id="KW-1133">Transmembrane helix</keyword>
<geneLocation type="plasmid" evidence="2 3">
    <name>unnamed1</name>
</geneLocation>
<feature type="transmembrane region" description="Helical" evidence="1">
    <location>
        <begin position="56"/>
        <end position="78"/>
    </location>
</feature>
<name>A0A248UP13_9HYPH</name>
<dbReference type="RefSeq" id="WP_157743522.1">
    <property type="nucleotide sequence ID" value="NZ_CP022605.1"/>
</dbReference>
<dbReference type="EMBL" id="CP022605">
    <property type="protein sequence ID" value="ASV88384.1"/>
    <property type="molecule type" value="Genomic_DNA"/>
</dbReference>
<evidence type="ECO:0000313" key="3">
    <source>
        <dbReference type="Proteomes" id="UP000215256"/>
    </source>
</evidence>
<dbReference type="AlphaFoldDB" id="A0A248UP13"/>
<feature type="transmembrane region" description="Helical" evidence="1">
    <location>
        <begin position="31"/>
        <end position="50"/>
    </location>
</feature>
<keyword evidence="2" id="KW-0614">Plasmid</keyword>
<evidence type="ECO:0000313" key="2">
    <source>
        <dbReference type="EMBL" id="ASV88384.1"/>
    </source>
</evidence>
<sequence>MSVILIPLFVYAYYRLISIVRPDITRGDIRLILMVVAGIHVLVRVGLGILKLATSFSFIPSGGMLIVCITVLLALRCLPSTRPGMQSW</sequence>
<proteinExistence type="predicted"/>